<organism evidence="1 2">
    <name type="scientific">Coniosporium uncinatum</name>
    <dbReference type="NCBI Taxonomy" id="93489"/>
    <lineage>
        <taxon>Eukaryota</taxon>
        <taxon>Fungi</taxon>
        <taxon>Dikarya</taxon>
        <taxon>Ascomycota</taxon>
        <taxon>Pezizomycotina</taxon>
        <taxon>Dothideomycetes</taxon>
        <taxon>Dothideomycetes incertae sedis</taxon>
        <taxon>Coniosporium</taxon>
    </lineage>
</organism>
<accession>A0ACC3DCC0</accession>
<dbReference type="Proteomes" id="UP001186974">
    <property type="component" value="Unassembled WGS sequence"/>
</dbReference>
<gene>
    <name evidence="1" type="ORF">LTS18_012044</name>
</gene>
<evidence type="ECO:0000313" key="2">
    <source>
        <dbReference type="Proteomes" id="UP001186974"/>
    </source>
</evidence>
<comment type="caution">
    <text evidence="1">The sequence shown here is derived from an EMBL/GenBank/DDBJ whole genome shotgun (WGS) entry which is preliminary data.</text>
</comment>
<evidence type="ECO:0000313" key="1">
    <source>
        <dbReference type="EMBL" id="KAK3065063.1"/>
    </source>
</evidence>
<dbReference type="EMBL" id="JAWDJW010006369">
    <property type="protein sequence ID" value="KAK3065063.1"/>
    <property type="molecule type" value="Genomic_DNA"/>
</dbReference>
<feature type="non-terminal residue" evidence="1">
    <location>
        <position position="485"/>
    </location>
</feature>
<protein>
    <submittedName>
        <fullName evidence="1">Uncharacterized protein</fullName>
    </submittedName>
</protein>
<name>A0ACC3DCC0_9PEZI</name>
<reference evidence="1" key="1">
    <citation type="submission" date="2024-09" db="EMBL/GenBank/DDBJ databases">
        <title>Black Yeasts Isolated from many extreme environments.</title>
        <authorList>
            <person name="Coleine C."/>
            <person name="Stajich J.E."/>
            <person name="Selbmann L."/>
        </authorList>
    </citation>
    <scope>NUCLEOTIDE SEQUENCE</scope>
    <source>
        <strain evidence="1">CCFEE 5737</strain>
    </source>
</reference>
<proteinExistence type="predicted"/>
<keyword evidence="2" id="KW-1185">Reference proteome</keyword>
<sequence>MLRQIEALQVADSPKEEEETHGSPAPKEGKSLEGEAAAGSEESSKEKEVGEEPAEDEESSEEGESSDEEEEEEEEGEEEEGEEEGLKGEQGGKEGESIEDTQPVGMHPMTPQEIGHIGGELADEDRRIHLRNTARVAHGIVMCVAFFLIFPLGGIVLRVLRISHLARWHGLLQSLGILLFTVGTGLGGWSATVARQALCDPHAIIGFFLIPLLLLQPAYGVIAYRYFLRTNGQRGRWSHVHTWLGRITVLVGIIDGGLGLQYSNASEGAEIGYAVAAVLVIAVWTGVIELWHSKEEKERLGEKSRIWFKHARGKHAFHPRRLPLSRQNSERVDHMGGWKSSSAVEIEGKPGFAPELHRSDTLQTLETLDSRESRQQLRYQRRWTRMYSGSSVHEVQQHLQYPDDLKPAGDDREQSALVVRPKMRRASSIGSLDSIVAAYSTPTSGDPEKGIELRHIKSNVSITSTCTETTLIERPALKKTKSNSS</sequence>